<dbReference type="AlphaFoldDB" id="A0A4V6NYQ0"/>
<evidence type="ECO:0000313" key="3">
    <source>
        <dbReference type="Proteomes" id="UP000294613"/>
    </source>
</evidence>
<evidence type="ECO:0000256" key="1">
    <source>
        <dbReference type="SAM" id="Coils"/>
    </source>
</evidence>
<evidence type="ECO:0000313" key="2">
    <source>
        <dbReference type="EMBL" id="TCS69688.1"/>
    </source>
</evidence>
<protein>
    <submittedName>
        <fullName evidence="2">Uncharacterized protein</fullName>
    </submittedName>
</protein>
<proteinExistence type="predicted"/>
<organism evidence="2 3">
    <name type="scientific">Faecalimonas umbilicata</name>
    <dbReference type="NCBI Taxonomy" id="1912855"/>
    <lineage>
        <taxon>Bacteria</taxon>
        <taxon>Bacillati</taxon>
        <taxon>Bacillota</taxon>
        <taxon>Clostridia</taxon>
        <taxon>Lachnospirales</taxon>
        <taxon>Lachnospiraceae</taxon>
        <taxon>Faecalimonas</taxon>
    </lineage>
</organism>
<feature type="coiled-coil region" evidence="1">
    <location>
        <begin position="24"/>
        <end position="54"/>
    </location>
</feature>
<reference evidence="2 3" key="1">
    <citation type="submission" date="2019-03" db="EMBL/GenBank/DDBJ databases">
        <title>Genomic Encyclopedia of Type Strains, Phase IV (KMG-IV): sequencing the most valuable type-strain genomes for metagenomic binning, comparative biology and taxonomic classification.</title>
        <authorList>
            <person name="Goeker M."/>
        </authorList>
    </citation>
    <scope>NUCLEOTIDE SEQUENCE [LARGE SCALE GENOMIC DNA]</scope>
    <source>
        <strain evidence="2 3">DSM 103426</strain>
    </source>
</reference>
<gene>
    <name evidence="2" type="ORF">EDD74_103139</name>
</gene>
<dbReference type="EMBL" id="SLZV01000003">
    <property type="protein sequence ID" value="TCS69688.1"/>
    <property type="molecule type" value="Genomic_DNA"/>
</dbReference>
<dbReference type="Proteomes" id="UP000294613">
    <property type="component" value="Unassembled WGS sequence"/>
</dbReference>
<name>A0A4V6NYQ0_9FIRM</name>
<sequence length="65" mass="7732">MLHIFWKETRGEKRKVKVRQILVMDDKEIDLEQLSKEEQKQVEARLNAAALRQAGYEPSPRRKDP</sequence>
<comment type="caution">
    <text evidence="2">The sequence shown here is derived from an EMBL/GenBank/DDBJ whole genome shotgun (WGS) entry which is preliminary data.</text>
</comment>
<accession>A0A4V6NYQ0</accession>
<keyword evidence="1" id="KW-0175">Coiled coil</keyword>